<dbReference type="EMBL" id="KN847987">
    <property type="protein sequence ID" value="KIR45657.1"/>
    <property type="molecule type" value="Genomic_DNA"/>
</dbReference>
<feature type="region of interest" description="Disordered" evidence="1">
    <location>
        <begin position="22"/>
        <end position="46"/>
    </location>
</feature>
<evidence type="ECO:0008006" key="4">
    <source>
        <dbReference type="Google" id="ProtNLM"/>
    </source>
</evidence>
<evidence type="ECO:0000313" key="3">
    <source>
        <dbReference type="EMBL" id="KIR45657.1"/>
    </source>
</evidence>
<name>A0A0D0TGX5_CRYGA</name>
<feature type="chain" id="PRO_5002221957" description="Secreted protein" evidence="2">
    <location>
        <begin position="25"/>
        <end position="78"/>
    </location>
</feature>
<proteinExistence type="predicted"/>
<sequence>MRTRWISRSWLLVILLERPPTATSCSAPNHATSPPPSSTMPPSSPPSDLLVYKCTHLGKRFLYRFTRKRGGRIVGIPD</sequence>
<feature type="signal peptide" evidence="2">
    <location>
        <begin position="1"/>
        <end position="24"/>
    </location>
</feature>
<keyword evidence="2" id="KW-0732">Signal</keyword>
<evidence type="ECO:0000256" key="1">
    <source>
        <dbReference type="SAM" id="MobiDB-lite"/>
    </source>
</evidence>
<dbReference type="AlphaFoldDB" id="A0A0D0TGX5"/>
<gene>
    <name evidence="3" type="ORF">I312_05012</name>
</gene>
<feature type="compositionally biased region" description="Polar residues" evidence="1">
    <location>
        <begin position="22"/>
        <end position="31"/>
    </location>
</feature>
<organism evidence="3">
    <name type="scientific">Cryptococcus bacillisporus CA1280</name>
    <dbReference type="NCBI Taxonomy" id="1296109"/>
    <lineage>
        <taxon>Eukaryota</taxon>
        <taxon>Fungi</taxon>
        <taxon>Dikarya</taxon>
        <taxon>Basidiomycota</taxon>
        <taxon>Agaricomycotina</taxon>
        <taxon>Tremellomycetes</taxon>
        <taxon>Tremellales</taxon>
        <taxon>Cryptococcaceae</taxon>
        <taxon>Cryptococcus</taxon>
        <taxon>Cryptococcus gattii species complex</taxon>
    </lineage>
</organism>
<accession>A0A0D0TGX5</accession>
<dbReference type="HOGENOM" id="CLU_2621963_0_0_1"/>
<protein>
    <recommendedName>
        <fullName evidence="4">Secreted protein</fullName>
    </recommendedName>
</protein>
<feature type="compositionally biased region" description="Pro residues" evidence="1">
    <location>
        <begin position="33"/>
        <end position="45"/>
    </location>
</feature>
<evidence type="ECO:0000256" key="2">
    <source>
        <dbReference type="SAM" id="SignalP"/>
    </source>
</evidence>
<reference evidence="3" key="1">
    <citation type="submission" date="2015-01" db="EMBL/GenBank/DDBJ databases">
        <title>The Genome Sequence of Cryptococcus gattii CA1280.</title>
        <authorList>
            <consortium name="The Broad Institute Genomics Platform"/>
            <person name="Cuomo C."/>
            <person name="Litvintseva A."/>
            <person name="Chen Y."/>
            <person name="Heitman J."/>
            <person name="Sun S."/>
            <person name="Springer D."/>
            <person name="Dromer F."/>
            <person name="Young S."/>
            <person name="Zeng Q."/>
            <person name="Gargeya S."/>
            <person name="Abouelleil A."/>
            <person name="Alvarado L."/>
            <person name="Chapman S.B."/>
            <person name="Gainer-Dewar J."/>
            <person name="Goldberg J."/>
            <person name="Griggs A."/>
            <person name="Gujja S."/>
            <person name="Hansen M."/>
            <person name="Howarth C."/>
            <person name="Imamovic A."/>
            <person name="Larimer J."/>
            <person name="Murphy C."/>
            <person name="Naylor J."/>
            <person name="Pearson M."/>
            <person name="Priest M."/>
            <person name="Roberts A."/>
            <person name="Saif S."/>
            <person name="Shea T."/>
            <person name="Sykes S."/>
            <person name="Wortman J."/>
            <person name="Nusbaum C."/>
            <person name="Birren B."/>
        </authorList>
    </citation>
    <scope>NUCLEOTIDE SEQUENCE [LARGE SCALE GENOMIC DNA]</scope>
    <source>
        <strain evidence="3">CA1280</strain>
    </source>
</reference>